<keyword evidence="4" id="KW-1185">Reference proteome</keyword>
<dbReference type="GO" id="GO:0003697">
    <property type="term" value="F:single-stranded DNA binding"/>
    <property type="evidence" value="ECO:0007669"/>
    <property type="project" value="InterPro"/>
</dbReference>
<sequence length="147" mass="16101">MSTLLRQTTLRTLPSIRRTFSTTPLSSSFAKMTLVGRLVAQPELQATSTGREILKYSVATSHGPRDNQKTSFFNVTSFMPEGAGRDFRQGLEKGTLVYVEGDASISQYQDAEGKNRSSLSVVERTLEVLAYRKPAETEATPEAAAAH</sequence>
<dbReference type="Proteomes" id="UP000070700">
    <property type="component" value="Unassembled WGS sequence"/>
</dbReference>
<dbReference type="InterPro" id="IPR000424">
    <property type="entry name" value="Primosome_PriB/ssb"/>
</dbReference>
<dbReference type="RefSeq" id="XP_018067095.1">
    <property type="nucleotide sequence ID" value="XM_018205706.1"/>
</dbReference>
<dbReference type="PANTHER" id="PTHR10302">
    <property type="entry name" value="SINGLE-STRANDED DNA-BINDING PROTEIN"/>
    <property type="match status" value="1"/>
</dbReference>
<dbReference type="InParanoid" id="A0A194WXT3"/>
<dbReference type="GO" id="GO:0042645">
    <property type="term" value="C:mitochondrial nucleoid"/>
    <property type="evidence" value="ECO:0007669"/>
    <property type="project" value="TreeGrafter"/>
</dbReference>
<evidence type="ECO:0000313" key="4">
    <source>
        <dbReference type="Proteomes" id="UP000070700"/>
    </source>
</evidence>
<dbReference type="STRING" id="149040.A0A194WXT3"/>
<proteinExistence type="predicted"/>
<dbReference type="EMBL" id="KQ947423">
    <property type="protein sequence ID" value="KUJ12740.1"/>
    <property type="molecule type" value="Genomic_DNA"/>
</dbReference>
<keyword evidence="1 2" id="KW-0238">DNA-binding</keyword>
<dbReference type="PANTHER" id="PTHR10302:SF0">
    <property type="entry name" value="SINGLE-STRANDED DNA-BINDING PROTEIN, MITOCHONDRIAL"/>
    <property type="match status" value="1"/>
</dbReference>
<dbReference type="InterPro" id="IPR011344">
    <property type="entry name" value="ssDNA-bd"/>
</dbReference>
<dbReference type="InterPro" id="IPR012340">
    <property type="entry name" value="NA-bd_OB-fold"/>
</dbReference>
<protein>
    <submittedName>
        <fullName evidence="3">Nucleic acid-binding protein</fullName>
    </submittedName>
</protein>
<dbReference type="CDD" id="cd04496">
    <property type="entry name" value="SSB_OBF"/>
    <property type="match status" value="1"/>
</dbReference>
<dbReference type="KEGG" id="psco:LY89DRAFT_191652"/>
<dbReference type="GeneID" id="28815432"/>
<accession>A0A194WXT3</accession>
<dbReference type="Pfam" id="PF00436">
    <property type="entry name" value="SSB"/>
    <property type="match status" value="1"/>
</dbReference>
<reference evidence="3 4" key="1">
    <citation type="submission" date="2015-10" db="EMBL/GenBank/DDBJ databases">
        <title>Full genome of DAOMC 229536 Phialocephala scopiformis, a fungal endophyte of spruce producing the potent anti-insectan compound rugulosin.</title>
        <authorList>
            <consortium name="DOE Joint Genome Institute"/>
            <person name="Walker A.K."/>
            <person name="Frasz S.L."/>
            <person name="Seifert K.A."/>
            <person name="Miller J.D."/>
            <person name="Mondo S.J."/>
            <person name="Labutti K."/>
            <person name="Lipzen A."/>
            <person name="Dockter R."/>
            <person name="Kennedy M."/>
            <person name="Grigoriev I.V."/>
            <person name="Spatafora J.W."/>
        </authorList>
    </citation>
    <scope>NUCLEOTIDE SEQUENCE [LARGE SCALE GENOMIC DNA]</scope>
    <source>
        <strain evidence="3 4">CBS 120377</strain>
    </source>
</reference>
<organism evidence="3 4">
    <name type="scientific">Mollisia scopiformis</name>
    <name type="common">Conifer needle endophyte fungus</name>
    <name type="synonym">Phialocephala scopiformis</name>
    <dbReference type="NCBI Taxonomy" id="149040"/>
    <lineage>
        <taxon>Eukaryota</taxon>
        <taxon>Fungi</taxon>
        <taxon>Dikarya</taxon>
        <taxon>Ascomycota</taxon>
        <taxon>Pezizomycotina</taxon>
        <taxon>Leotiomycetes</taxon>
        <taxon>Helotiales</taxon>
        <taxon>Mollisiaceae</taxon>
        <taxon>Mollisia</taxon>
    </lineage>
</organism>
<dbReference type="SUPFAM" id="SSF50249">
    <property type="entry name" value="Nucleic acid-binding proteins"/>
    <property type="match status" value="1"/>
</dbReference>
<dbReference type="AlphaFoldDB" id="A0A194WXT3"/>
<dbReference type="Gene3D" id="2.40.50.140">
    <property type="entry name" value="Nucleic acid-binding proteins"/>
    <property type="match status" value="1"/>
</dbReference>
<dbReference type="GO" id="GO:0006264">
    <property type="term" value="P:mitochondrial DNA replication"/>
    <property type="evidence" value="ECO:0007669"/>
    <property type="project" value="TreeGrafter"/>
</dbReference>
<dbReference type="NCBIfam" id="TIGR00621">
    <property type="entry name" value="ssb"/>
    <property type="match status" value="1"/>
</dbReference>
<dbReference type="PROSITE" id="PS50935">
    <property type="entry name" value="SSB"/>
    <property type="match status" value="1"/>
</dbReference>
<dbReference type="OrthoDB" id="1078367at2759"/>
<evidence type="ECO:0000256" key="2">
    <source>
        <dbReference type="PROSITE-ProRule" id="PRU00252"/>
    </source>
</evidence>
<evidence type="ECO:0000313" key="3">
    <source>
        <dbReference type="EMBL" id="KUJ12740.1"/>
    </source>
</evidence>
<evidence type="ECO:0000256" key="1">
    <source>
        <dbReference type="ARBA" id="ARBA00023125"/>
    </source>
</evidence>
<name>A0A194WXT3_MOLSC</name>
<dbReference type="FunCoup" id="A0A194WXT3">
    <property type="interactions" value="174"/>
</dbReference>
<gene>
    <name evidence="3" type="ORF">LY89DRAFT_191652</name>
</gene>